<reference evidence="2" key="1">
    <citation type="submission" date="2022-04" db="EMBL/GenBank/DDBJ databases">
        <title>Carnegiea gigantea Genome sequencing and assembly v2.</title>
        <authorList>
            <person name="Copetti D."/>
            <person name="Sanderson M.J."/>
            <person name="Burquez A."/>
            <person name="Wojciechowski M.F."/>
        </authorList>
    </citation>
    <scope>NUCLEOTIDE SEQUENCE</scope>
    <source>
        <strain evidence="2">SGP5-SGP5p</strain>
        <tissue evidence="2">Aerial part</tissue>
    </source>
</reference>
<dbReference type="AlphaFoldDB" id="A0A9Q1Q9D0"/>
<dbReference type="EMBL" id="JAKOGI010000552">
    <property type="protein sequence ID" value="KAJ8433274.1"/>
    <property type="molecule type" value="Genomic_DNA"/>
</dbReference>
<evidence type="ECO:0000313" key="2">
    <source>
        <dbReference type="EMBL" id="KAJ8433274.1"/>
    </source>
</evidence>
<comment type="caution">
    <text evidence="2">The sequence shown here is derived from an EMBL/GenBank/DDBJ whole genome shotgun (WGS) entry which is preliminary data.</text>
</comment>
<gene>
    <name evidence="2" type="ORF">Cgig2_001672</name>
</gene>
<organism evidence="2 3">
    <name type="scientific">Carnegiea gigantea</name>
    <dbReference type="NCBI Taxonomy" id="171969"/>
    <lineage>
        <taxon>Eukaryota</taxon>
        <taxon>Viridiplantae</taxon>
        <taxon>Streptophyta</taxon>
        <taxon>Embryophyta</taxon>
        <taxon>Tracheophyta</taxon>
        <taxon>Spermatophyta</taxon>
        <taxon>Magnoliopsida</taxon>
        <taxon>eudicotyledons</taxon>
        <taxon>Gunneridae</taxon>
        <taxon>Pentapetalae</taxon>
        <taxon>Caryophyllales</taxon>
        <taxon>Cactineae</taxon>
        <taxon>Cactaceae</taxon>
        <taxon>Cactoideae</taxon>
        <taxon>Echinocereeae</taxon>
        <taxon>Carnegiea</taxon>
    </lineage>
</organism>
<proteinExistence type="predicted"/>
<accession>A0A9Q1Q9D0</accession>
<name>A0A9Q1Q9D0_9CARY</name>
<evidence type="ECO:0000313" key="3">
    <source>
        <dbReference type="Proteomes" id="UP001153076"/>
    </source>
</evidence>
<feature type="region of interest" description="Disordered" evidence="1">
    <location>
        <begin position="159"/>
        <end position="184"/>
    </location>
</feature>
<feature type="compositionally biased region" description="Acidic residues" evidence="1">
    <location>
        <begin position="173"/>
        <end position="183"/>
    </location>
</feature>
<dbReference type="Proteomes" id="UP001153076">
    <property type="component" value="Unassembled WGS sequence"/>
</dbReference>
<keyword evidence="3" id="KW-1185">Reference proteome</keyword>
<protein>
    <submittedName>
        <fullName evidence="2">Uncharacterized protein</fullName>
    </submittedName>
</protein>
<sequence length="197" mass="22539">MSTSSKSGPDCLEPEKICNCGRRCKVATSMTLKTLWTDESLDERVRSMVVGLMVSNDTMVAEIKRLENDLGSQKHERATYLDDRGIKYLSHIIVYRVTFRRATKKTSTPLLRALLNKKIPSTWIKFFHQLYVLFKINKGGSLRDGLEHIFELHAPIAKRNDSSSSSSSNNNNNDDDDDDDDDDKNNNFPFSFFSFLF</sequence>
<evidence type="ECO:0000256" key="1">
    <source>
        <dbReference type="SAM" id="MobiDB-lite"/>
    </source>
</evidence>
<feature type="compositionally biased region" description="Low complexity" evidence="1">
    <location>
        <begin position="162"/>
        <end position="172"/>
    </location>
</feature>